<protein>
    <submittedName>
        <fullName evidence="2">Glutamine amidotransferase, class II</fullName>
    </submittedName>
</protein>
<evidence type="ECO:0000313" key="2">
    <source>
        <dbReference type="EMBL" id="EER59999.1"/>
    </source>
</evidence>
<dbReference type="PATRIC" id="fig|573060.9.peg.2664"/>
<sequence>MAQLCDEDLCIDFAPLTTASDRVLLLATEPLTLNEDWKAFGSGELKVFTGGQEAL</sequence>
<evidence type="ECO:0000256" key="1">
    <source>
        <dbReference type="ARBA" id="ARBA00022962"/>
    </source>
</evidence>
<dbReference type="InterPro" id="IPR026869">
    <property type="entry name" value="EgtC-like"/>
</dbReference>
<dbReference type="GO" id="GO:0016740">
    <property type="term" value="F:transferase activity"/>
    <property type="evidence" value="ECO:0007669"/>
    <property type="project" value="UniProtKB-KW"/>
</dbReference>
<evidence type="ECO:0000313" key="3">
    <source>
        <dbReference type="Proteomes" id="UP000003856"/>
    </source>
</evidence>
<dbReference type="InterPro" id="IPR029055">
    <property type="entry name" value="Ntn_hydrolases_N"/>
</dbReference>
<name>C5T683_ACIDE</name>
<organism evidence="2 3">
    <name type="scientific">Acidovorax delafieldii 2AN</name>
    <dbReference type="NCBI Taxonomy" id="573060"/>
    <lineage>
        <taxon>Bacteria</taxon>
        <taxon>Pseudomonadati</taxon>
        <taxon>Pseudomonadota</taxon>
        <taxon>Betaproteobacteria</taxon>
        <taxon>Burkholderiales</taxon>
        <taxon>Comamonadaceae</taxon>
        <taxon>Acidovorax</taxon>
    </lineage>
</organism>
<dbReference type="Gene3D" id="3.60.20.10">
    <property type="entry name" value="Glutamine Phosphoribosylpyrophosphate, subunit 1, domain 1"/>
    <property type="match status" value="1"/>
</dbReference>
<dbReference type="AlphaFoldDB" id="C5T683"/>
<dbReference type="EMBL" id="ACQT01000081">
    <property type="protein sequence ID" value="EER59999.1"/>
    <property type="molecule type" value="Genomic_DNA"/>
</dbReference>
<dbReference type="Proteomes" id="UP000003856">
    <property type="component" value="Unassembled WGS sequence"/>
</dbReference>
<keyword evidence="1 2" id="KW-0315">Glutamine amidotransferase</keyword>
<gene>
    <name evidence="2" type="ORF">AcdelDRAFT_2413</name>
</gene>
<dbReference type="Pfam" id="PF13230">
    <property type="entry name" value="GATase_4"/>
    <property type="match status" value="1"/>
</dbReference>
<comment type="caution">
    <text evidence="2">The sequence shown here is derived from an EMBL/GenBank/DDBJ whole genome shotgun (WGS) entry which is preliminary data.</text>
</comment>
<proteinExistence type="predicted"/>
<keyword evidence="2" id="KW-0808">Transferase</keyword>
<keyword evidence="3" id="KW-1185">Reference proteome</keyword>
<accession>C5T683</accession>
<reference evidence="2 3" key="1">
    <citation type="submission" date="2009-05" db="EMBL/GenBank/DDBJ databases">
        <title>The draft genome of Acidovorax delafieldii 2AN.</title>
        <authorList>
            <consortium name="US DOE Joint Genome Institute (JGI-PGF)"/>
            <person name="Lucas S."/>
            <person name="Copeland A."/>
            <person name="Lapidus A."/>
            <person name="Glavina del Rio T."/>
            <person name="Tice H."/>
            <person name="Bruce D."/>
            <person name="Goodwin L."/>
            <person name="Pitluck S."/>
            <person name="Larimer F."/>
            <person name="Land M.L."/>
            <person name="Hauser L."/>
            <person name="Shelobolina E.S."/>
            <person name="Picardal F."/>
            <person name="Roden E."/>
            <person name="Emerson D."/>
        </authorList>
    </citation>
    <scope>NUCLEOTIDE SEQUENCE [LARGE SCALE GENOMIC DNA]</scope>
    <source>
        <strain evidence="2 3">2AN</strain>
    </source>
</reference>